<keyword evidence="1" id="KW-0808">Transferase</keyword>
<dbReference type="SUPFAM" id="SSF55874">
    <property type="entry name" value="ATPase domain of HSP90 chaperone/DNA topoisomerase II/histidine kinase"/>
    <property type="match status" value="1"/>
</dbReference>
<dbReference type="EMBL" id="BAAAPF010000014">
    <property type="protein sequence ID" value="GAA2112067.1"/>
    <property type="molecule type" value="Genomic_DNA"/>
</dbReference>
<evidence type="ECO:0000313" key="4">
    <source>
        <dbReference type="EMBL" id="GAA2112067.1"/>
    </source>
</evidence>
<dbReference type="InterPro" id="IPR036890">
    <property type="entry name" value="HATPase_C_sf"/>
</dbReference>
<accession>A0ABN2XI81</accession>
<sequence>MDEYTSRRRIWELTCPGLPEEVGRVRRWTRDVLGDSRCAEEAALIVSELSTNALLHSASGTASGSMRISLFRTSGSVVLAVTDVGGGRTKPHEVAAAEGDAHGRGLTLVSALGRRMEVSGDDEGYTVMVELDPGMAEPEPQPAASVRPSTRERH</sequence>
<dbReference type="Proteomes" id="UP001500443">
    <property type="component" value="Unassembled WGS sequence"/>
</dbReference>
<dbReference type="InterPro" id="IPR003594">
    <property type="entry name" value="HATPase_dom"/>
</dbReference>
<comment type="caution">
    <text evidence="4">The sequence shown here is derived from an EMBL/GenBank/DDBJ whole genome shotgun (WGS) entry which is preliminary data.</text>
</comment>
<reference evidence="4 5" key="1">
    <citation type="journal article" date="2019" name="Int. J. Syst. Evol. Microbiol.">
        <title>The Global Catalogue of Microorganisms (GCM) 10K type strain sequencing project: providing services to taxonomists for standard genome sequencing and annotation.</title>
        <authorList>
            <consortium name="The Broad Institute Genomics Platform"/>
            <consortium name="The Broad Institute Genome Sequencing Center for Infectious Disease"/>
            <person name="Wu L."/>
            <person name="Ma J."/>
        </authorList>
    </citation>
    <scope>NUCLEOTIDE SEQUENCE [LARGE SCALE GENOMIC DNA]</scope>
    <source>
        <strain evidence="4 5">JCM 15481</strain>
    </source>
</reference>
<dbReference type="PANTHER" id="PTHR35526">
    <property type="entry name" value="ANTI-SIGMA-F FACTOR RSBW-RELATED"/>
    <property type="match status" value="1"/>
</dbReference>
<feature type="domain" description="Histidine kinase/HSP90-like ATPase" evidence="3">
    <location>
        <begin position="16"/>
        <end position="128"/>
    </location>
</feature>
<keyword evidence="1" id="KW-0418">Kinase</keyword>
<dbReference type="Gene3D" id="3.30.565.10">
    <property type="entry name" value="Histidine kinase-like ATPase, C-terminal domain"/>
    <property type="match status" value="1"/>
</dbReference>
<evidence type="ECO:0000256" key="2">
    <source>
        <dbReference type="SAM" id="MobiDB-lite"/>
    </source>
</evidence>
<organism evidence="4 5">
    <name type="scientific">Streptomyces synnematoformans</name>
    <dbReference type="NCBI Taxonomy" id="415721"/>
    <lineage>
        <taxon>Bacteria</taxon>
        <taxon>Bacillati</taxon>
        <taxon>Actinomycetota</taxon>
        <taxon>Actinomycetes</taxon>
        <taxon>Kitasatosporales</taxon>
        <taxon>Streptomycetaceae</taxon>
        <taxon>Streptomyces</taxon>
    </lineage>
</organism>
<evidence type="ECO:0000256" key="1">
    <source>
        <dbReference type="ARBA" id="ARBA00022527"/>
    </source>
</evidence>
<dbReference type="Pfam" id="PF13581">
    <property type="entry name" value="HATPase_c_2"/>
    <property type="match status" value="1"/>
</dbReference>
<proteinExistence type="predicted"/>
<dbReference type="InterPro" id="IPR050267">
    <property type="entry name" value="Anti-sigma-factor_SerPK"/>
</dbReference>
<feature type="region of interest" description="Disordered" evidence="2">
    <location>
        <begin position="133"/>
        <end position="154"/>
    </location>
</feature>
<name>A0ABN2XI81_9ACTN</name>
<dbReference type="PANTHER" id="PTHR35526:SF3">
    <property type="entry name" value="ANTI-SIGMA-F FACTOR RSBW"/>
    <property type="match status" value="1"/>
</dbReference>
<evidence type="ECO:0000313" key="5">
    <source>
        <dbReference type="Proteomes" id="UP001500443"/>
    </source>
</evidence>
<evidence type="ECO:0000259" key="3">
    <source>
        <dbReference type="Pfam" id="PF13581"/>
    </source>
</evidence>
<gene>
    <name evidence="4" type="ORF">GCM10009802_10020</name>
</gene>
<keyword evidence="5" id="KW-1185">Reference proteome</keyword>
<protein>
    <recommendedName>
        <fullName evidence="3">Histidine kinase/HSP90-like ATPase domain-containing protein</fullName>
    </recommendedName>
</protein>
<keyword evidence="1" id="KW-0723">Serine/threonine-protein kinase</keyword>
<dbReference type="RefSeq" id="WP_344288255.1">
    <property type="nucleotide sequence ID" value="NZ_BAAAPF010000014.1"/>
</dbReference>
<dbReference type="CDD" id="cd16936">
    <property type="entry name" value="HATPase_RsbW-like"/>
    <property type="match status" value="1"/>
</dbReference>